<sequence length="44" mass="4829">MEQESGYSQAFILPPDACPPVYGFAGVEITRIQQPDDPVRAGYD</sequence>
<organism evidence="1">
    <name type="scientific">hydrocarbon metagenome</name>
    <dbReference type="NCBI Taxonomy" id="938273"/>
    <lineage>
        <taxon>unclassified sequences</taxon>
        <taxon>metagenomes</taxon>
        <taxon>ecological metagenomes</taxon>
    </lineage>
</organism>
<dbReference type="AlphaFoldDB" id="A0A0W8FIQ5"/>
<evidence type="ECO:0000313" key="1">
    <source>
        <dbReference type="EMBL" id="KUG20590.1"/>
    </source>
</evidence>
<proteinExistence type="predicted"/>
<gene>
    <name evidence="1" type="ORF">ASZ90_009670</name>
</gene>
<dbReference type="EMBL" id="LNQE01001169">
    <property type="protein sequence ID" value="KUG20590.1"/>
    <property type="molecule type" value="Genomic_DNA"/>
</dbReference>
<accession>A0A0W8FIQ5</accession>
<comment type="caution">
    <text evidence="1">The sequence shown here is derived from an EMBL/GenBank/DDBJ whole genome shotgun (WGS) entry which is preliminary data.</text>
</comment>
<name>A0A0W8FIQ5_9ZZZZ</name>
<protein>
    <submittedName>
        <fullName evidence="1">Uncharacterized protein</fullName>
    </submittedName>
</protein>
<reference evidence="1" key="1">
    <citation type="journal article" date="2015" name="Proc. Natl. Acad. Sci. U.S.A.">
        <title>Networks of energetic and metabolic interactions define dynamics in microbial communities.</title>
        <authorList>
            <person name="Embree M."/>
            <person name="Liu J.K."/>
            <person name="Al-Bassam M.M."/>
            <person name="Zengler K."/>
        </authorList>
    </citation>
    <scope>NUCLEOTIDE SEQUENCE</scope>
</reference>